<evidence type="ECO:0000313" key="1">
    <source>
        <dbReference type="EMBL" id="GAA0571814.1"/>
    </source>
</evidence>
<dbReference type="EMBL" id="BAAAFZ010000008">
    <property type="protein sequence ID" value="GAA0571814.1"/>
    <property type="molecule type" value="Genomic_DNA"/>
</dbReference>
<keyword evidence="2" id="KW-1185">Reference proteome</keyword>
<name>A0ABP3PUN2_9PROT</name>
<comment type="caution">
    <text evidence="1">The sequence shown here is derived from an EMBL/GenBank/DDBJ whole genome shotgun (WGS) entry which is preliminary data.</text>
</comment>
<gene>
    <name evidence="1" type="ORF">GCM10009416_08050</name>
</gene>
<accession>A0ABP3PUN2</accession>
<evidence type="ECO:0008006" key="3">
    <source>
        <dbReference type="Google" id="ProtNLM"/>
    </source>
</evidence>
<sequence>MAGFVGRWLSDALRLGLPLALALLAMQVPAVAHGYAAALLQIAEDARRDIEQRKASARRFYRGAGEADEAVIAALQAVEPANAQALAASVERARALRAAHDRIEAAPPLLRPVTALVDAAEDPAGGDKWAVLRTAFDTHVPQVVLSAAAAVYGIAGLVAGSFVAELLVSAFGAVFGPGRRGRGDAARFAP</sequence>
<evidence type="ECO:0000313" key="2">
    <source>
        <dbReference type="Proteomes" id="UP001501588"/>
    </source>
</evidence>
<dbReference type="Proteomes" id="UP001501588">
    <property type="component" value="Unassembled WGS sequence"/>
</dbReference>
<dbReference type="InterPro" id="IPR022584">
    <property type="entry name" value="DUF2937"/>
</dbReference>
<dbReference type="Pfam" id="PF11157">
    <property type="entry name" value="DUF2937"/>
    <property type="match status" value="1"/>
</dbReference>
<organism evidence="1 2">
    <name type="scientific">Craurococcus roseus</name>
    <dbReference type="NCBI Taxonomy" id="77585"/>
    <lineage>
        <taxon>Bacteria</taxon>
        <taxon>Pseudomonadati</taxon>
        <taxon>Pseudomonadota</taxon>
        <taxon>Alphaproteobacteria</taxon>
        <taxon>Acetobacterales</taxon>
        <taxon>Acetobacteraceae</taxon>
        <taxon>Craurococcus</taxon>
    </lineage>
</organism>
<reference evidence="2" key="1">
    <citation type="journal article" date="2019" name="Int. J. Syst. Evol. Microbiol.">
        <title>The Global Catalogue of Microorganisms (GCM) 10K type strain sequencing project: providing services to taxonomists for standard genome sequencing and annotation.</title>
        <authorList>
            <consortium name="The Broad Institute Genomics Platform"/>
            <consortium name="The Broad Institute Genome Sequencing Center for Infectious Disease"/>
            <person name="Wu L."/>
            <person name="Ma J."/>
        </authorList>
    </citation>
    <scope>NUCLEOTIDE SEQUENCE [LARGE SCALE GENOMIC DNA]</scope>
    <source>
        <strain evidence="2">JCM 9933</strain>
    </source>
</reference>
<proteinExistence type="predicted"/>
<dbReference type="RefSeq" id="WP_343893867.1">
    <property type="nucleotide sequence ID" value="NZ_BAAAFZ010000008.1"/>
</dbReference>
<protein>
    <recommendedName>
        <fullName evidence="3">DUF2937 family protein</fullName>
    </recommendedName>
</protein>